<evidence type="ECO:0000256" key="16">
    <source>
        <dbReference type="ARBA" id="ARBA00023136"/>
    </source>
</evidence>
<evidence type="ECO:0000256" key="18">
    <source>
        <dbReference type="ARBA" id="ARBA00023180"/>
    </source>
</evidence>
<comment type="subunit">
    <text evidence="21">Interacts with ABCG40.</text>
</comment>
<dbReference type="InterPro" id="IPR013320">
    <property type="entry name" value="ConA-like_dom_sf"/>
</dbReference>
<dbReference type="InterPro" id="IPR017441">
    <property type="entry name" value="Protein_kinase_ATP_BS"/>
</dbReference>
<keyword evidence="16 23" id="KW-0472">Membrane</keyword>
<dbReference type="SMART" id="SM00220">
    <property type="entry name" value="S_TKc"/>
    <property type="match status" value="1"/>
</dbReference>
<keyword evidence="7" id="KW-0808">Transferase</keyword>
<keyword evidence="13" id="KW-0611">Plant defense</keyword>
<comment type="subcellular location">
    <subcellularLocation>
        <location evidence="1">Cell membrane</location>
        <topology evidence="1">Single-pass type I membrane protein</topology>
    </subcellularLocation>
</comment>
<dbReference type="EC" id="2.7.11.1" evidence="4"/>
<dbReference type="Pfam" id="PF00139">
    <property type="entry name" value="Lectin_legB"/>
    <property type="match status" value="1"/>
</dbReference>
<evidence type="ECO:0000256" key="17">
    <source>
        <dbReference type="ARBA" id="ARBA00023170"/>
    </source>
</evidence>
<dbReference type="FunFam" id="2.60.120.200:FF:000103">
    <property type="entry name" value="L-type lectin-domain containing receptor kinase IX.1"/>
    <property type="match status" value="1"/>
</dbReference>
<evidence type="ECO:0000256" key="11">
    <source>
        <dbReference type="ARBA" id="ARBA00022741"/>
    </source>
</evidence>
<protein>
    <recommendedName>
        <fullName evidence="4">non-specific serine/threonine protein kinase</fullName>
        <ecNumber evidence="4">2.7.11.1</ecNumber>
    </recommendedName>
</protein>
<gene>
    <name evidence="25" type="ORF">RJ640_018534</name>
</gene>
<keyword evidence="14 22" id="KW-0067">ATP-binding</keyword>
<dbReference type="GO" id="GO:0005524">
    <property type="term" value="F:ATP binding"/>
    <property type="evidence" value="ECO:0007669"/>
    <property type="project" value="UniProtKB-UniRule"/>
</dbReference>
<dbReference type="AlphaFoldDB" id="A0AA88UFP6"/>
<dbReference type="InterPro" id="IPR000985">
    <property type="entry name" value="Lectin_LegA_CS"/>
</dbReference>
<organism evidence="25 26">
    <name type="scientific">Escallonia rubra</name>
    <dbReference type="NCBI Taxonomy" id="112253"/>
    <lineage>
        <taxon>Eukaryota</taxon>
        <taxon>Viridiplantae</taxon>
        <taxon>Streptophyta</taxon>
        <taxon>Embryophyta</taxon>
        <taxon>Tracheophyta</taxon>
        <taxon>Spermatophyta</taxon>
        <taxon>Magnoliopsida</taxon>
        <taxon>eudicotyledons</taxon>
        <taxon>Gunneridae</taxon>
        <taxon>Pentapetalae</taxon>
        <taxon>asterids</taxon>
        <taxon>campanulids</taxon>
        <taxon>Escalloniales</taxon>
        <taxon>Escalloniaceae</taxon>
        <taxon>Escallonia</taxon>
    </lineage>
</organism>
<keyword evidence="8 23" id="KW-0812">Transmembrane</keyword>
<keyword evidence="9" id="KW-0732">Signal</keyword>
<evidence type="ECO:0000313" key="26">
    <source>
        <dbReference type="Proteomes" id="UP001187471"/>
    </source>
</evidence>
<evidence type="ECO:0000256" key="19">
    <source>
        <dbReference type="ARBA" id="ARBA00058054"/>
    </source>
</evidence>
<dbReference type="GO" id="GO:0004674">
    <property type="term" value="F:protein serine/threonine kinase activity"/>
    <property type="evidence" value="ECO:0007669"/>
    <property type="project" value="UniProtKB-KW"/>
</dbReference>
<dbReference type="EMBL" id="JAVXUO010001352">
    <property type="protein sequence ID" value="KAK2983189.1"/>
    <property type="molecule type" value="Genomic_DNA"/>
</dbReference>
<evidence type="ECO:0000256" key="4">
    <source>
        <dbReference type="ARBA" id="ARBA00012513"/>
    </source>
</evidence>
<keyword evidence="17" id="KW-0675">Receptor</keyword>
<comment type="similarity">
    <text evidence="2">In the N-terminal section; belongs to the leguminous lectin family.</text>
</comment>
<dbReference type="PROSITE" id="PS50011">
    <property type="entry name" value="PROTEIN_KINASE_DOM"/>
    <property type="match status" value="1"/>
</dbReference>
<keyword evidence="6" id="KW-0723">Serine/threonine-protein kinase</keyword>
<evidence type="ECO:0000256" key="12">
    <source>
        <dbReference type="ARBA" id="ARBA00022777"/>
    </source>
</evidence>
<dbReference type="CDD" id="cd06899">
    <property type="entry name" value="lectin_legume_LecRK_Arcelin_ConA"/>
    <property type="match status" value="1"/>
</dbReference>
<feature type="binding site" evidence="22">
    <location>
        <position position="401"/>
    </location>
    <ligand>
        <name>ATP</name>
        <dbReference type="ChEBI" id="CHEBI:30616"/>
    </ligand>
</feature>
<evidence type="ECO:0000256" key="3">
    <source>
        <dbReference type="ARBA" id="ARBA00010217"/>
    </source>
</evidence>
<dbReference type="InterPro" id="IPR019825">
    <property type="entry name" value="Lectin_legB_Mn/Ca_BS"/>
</dbReference>
<keyword evidence="5" id="KW-1003">Cell membrane</keyword>
<keyword evidence="11 22" id="KW-0547">Nucleotide-binding</keyword>
<dbReference type="GO" id="GO:0005886">
    <property type="term" value="C:plasma membrane"/>
    <property type="evidence" value="ECO:0007669"/>
    <property type="project" value="UniProtKB-SubCell"/>
</dbReference>
<evidence type="ECO:0000256" key="13">
    <source>
        <dbReference type="ARBA" id="ARBA00022821"/>
    </source>
</evidence>
<keyword evidence="26" id="KW-1185">Reference proteome</keyword>
<dbReference type="SUPFAM" id="SSF49899">
    <property type="entry name" value="Concanavalin A-like lectins/glucanases"/>
    <property type="match status" value="1"/>
</dbReference>
<keyword evidence="10" id="KW-0430">Lectin</keyword>
<dbReference type="InterPro" id="IPR000719">
    <property type="entry name" value="Prot_kinase_dom"/>
</dbReference>
<evidence type="ECO:0000256" key="8">
    <source>
        <dbReference type="ARBA" id="ARBA00022692"/>
    </source>
</evidence>
<evidence type="ECO:0000259" key="24">
    <source>
        <dbReference type="PROSITE" id="PS50011"/>
    </source>
</evidence>
<comment type="caution">
    <text evidence="25">The sequence shown here is derived from an EMBL/GenBank/DDBJ whole genome shotgun (WGS) entry which is preliminary data.</text>
</comment>
<dbReference type="PROSITE" id="PS00308">
    <property type="entry name" value="LECTIN_LEGUME_ALPHA"/>
    <property type="match status" value="1"/>
</dbReference>
<evidence type="ECO:0000256" key="20">
    <source>
        <dbReference type="ARBA" id="ARBA00058818"/>
    </source>
</evidence>
<evidence type="ECO:0000256" key="7">
    <source>
        <dbReference type="ARBA" id="ARBA00022679"/>
    </source>
</evidence>
<feature type="domain" description="Protein kinase" evidence="24">
    <location>
        <begin position="372"/>
        <end position="647"/>
    </location>
</feature>
<dbReference type="Gene3D" id="1.10.510.10">
    <property type="entry name" value="Transferase(Phosphotransferase) domain 1"/>
    <property type="match status" value="1"/>
</dbReference>
<evidence type="ECO:0000256" key="5">
    <source>
        <dbReference type="ARBA" id="ARBA00022475"/>
    </source>
</evidence>
<keyword evidence="12" id="KW-0418">Kinase</keyword>
<keyword evidence="15 23" id="KW-1133">Transmembrane helix</keyword>
<dbReference type="PROSITE" id="PS00107">
    <property type="entry name" value="PROTEIN_KINASE_ATP"/>
    <property type="match status" value="1"/>
</dbReference>
<dbReference type="Pfam" id="PF00069">
    <property type="entry name" value="Pkinase"/>
    <property type="match status" value="1"/>
</dbReference>
<evidence type="ECO:0000256" key="22">
    <source>
        <dbReference type="PROSITE-ProRule" id="PRU10141"/>
    </source>
</evidence>
<name>A0AA88UFP6_9ASTE</name>
<dbReference type="PROSITE" id="PS00307">
    <property type="entry name" value="LECTIN_LEGUME_BETA"/>
    <property type="match status" value="1"/>
</dbReference>
<dbReference type="GO" id="GO:0030246">
    <property type="term" value="F:carbohydrate binding"/>
    <property type="evidence" value="ECO:0007669"/>
    <property type="project" value="UniProtKB-KW"/>
</dbReference>
<evidence type="ECO:0000256" key="6">
    <source>
        <dbReference type="ARBA" id="ARBA00022527"/>
    </source>
</evidence>
<evidence type="ECO:0000256" key="15">
    <source>
        <dbReference type="ARBA" id="ARBA00022989"/>
    </source>
</evidence>
<dbReference type="CDD" id="cd14066">
    <property type="entry name" value="STKc_IRAK"/>
    <property type="match status" value="1"/>
</dbReference>
<dbReference type="PANTHER" id="PTHR27007">
    <property type="match status" value="1"/>
</dbReference>
<comment type="function">
    <text evidence="19">Involved in resistance response to the pathogenic oomycetes Phytophthora infestans and Phytophthora capsici.</text>
</comment>
<keyword evidence="18" id="KW-0325">Glycoprotein</keyword>
<evidence type="ECO:0000256" key="1">
    <source>
        <dbReference type="ARBA" id="ARBA00004251"/>
    </source>
</evidence>
<proteinExistence type="inferred from homology"/>
<evidence type="ECO:0000256" key="9">
    <source>
        <dbReference type="ARBA" id="ARBA00022729"/>
    </source>
</evidence>
<dbReference type="Gene3D" id="3.30.200.20">
    <property type="entry name" value="Phosphorylase Kinase, domain 1"/>
    <property type="match status" value="1"/>
</dbReference>
<comment type="similarity">
    <text evidence="3">In the C-terminal section; belongs to the protein kinase superfamily. Ser/Thr protein kinase family.</text>
</comment>
<dbReference type="SUPFAM" id="SSF56112">
    <property type="entry name" value="Protein kinase-like (PK-like)"/>
    <property type="match status" value="1"/>
</dbReference>
<dbReference type="InterPro" id="IPR001220">
    <property type="entry name" value="Legume_lectin_dom"/>
</dbReference>
<evidence type="ECO:0000256" key="10">
    <source>
        <dbReference type="ARBA" id="ARBA00022734"/>
    </source>
</evidence>
<comment type="function">
    <text evidence="20">Promotes hydrogen peroxide H(2)O(2) production and cell death.</text>
</comment>
<evidence type="ECO:0000313" key="25">
    <source>
        <dbReference type="EMBL" id="KAK2983189.1"/>
    </source>
</evidence>
<evidence type="ECO:0000256" key="14">
    <source>
        <dbReference type="ARBA" id="ARBA00022840"/>
    </source>
</evidence>
<dbReference type="Proteomes" id="UP001187471">
    <property type="component" value="Unassembled WGS sequence"/>
</dbReference>
<dbReference type="InterPro" id="IPR008271">
    <property type="entry name" value="Ser/Thr_kinase_AS"/>
</dbReference>
<accession>A0AA88UFP6</accession>
<dbReference type="GO" id="GO:0002229">
    <property type="term" value="P:defense response to oomycetes"/>
    <property type="evidence" value="ECO:0007669"/>
    <property type="project" value="UniProtKB-ARBA"/>
</dbReference>
<dbReference type="FunFam" id="3.30.200.20:FF:000168">
    <property type="entry name" value="L-type lectin-domain containing receptor kinase IX.1"/>
    <property type="match status" value="1"/>
</dbReference>
<reference evidence="25" key="1">
    <citation type="submission" date="2022-12" db="EMBL/GenBank/DDBJ databases">
        <title>Draft genome assemblies for two species of Escallonia (Escalloniales).</title>
        <authorList>
            <person name="Chanderbali A."/>
            <person name="Dervinis C."/>
            <person name="Anghel I."/>
            <person name="Soltis D."/>
            <person name="Soltis P."/>
            <person name="Zapata F."/>
        </authorList>
    </citation>
    <scope>NUCLEOTIDE SEQUENCE</scope>
    <source>
        <strain evidence="25">UCBG92.1500</strain>
        <tissue evidence="25">Leaf</tissue>
    </source>
</reference>
<dbReference type="PROSITE" id="PS00108">
    <property type="entry name" value="PROTEIN_KINASE_ST"/>
    <property type="match status" value="1"/>
</dbReference>
<dbReference type="Gene3D" id="2.60.120.200">
    <property type="match status" value="1"/>
</dbReference>
<dbReference type="GO" id="GO:0009626">
    <property type="term" value="P:plant-type hypersensitive response"/>
    <property type="evidence" value="ECO:0007669"/>
    <property type="project" value="UniProtKB-ARBA"/>
</dbReference>
<dbReference type="InterPro" id="IPR011009">
    <property type="entry name" value="Kinase-like_dom_sf"/>
</dbReference>
<sequence>MSIATLPLWLKHQNFLLKITRKTASDALELKWLKVPCVAQLSFHYTSFNPNIHEIEYHGEATPSDPVIQLTRNQNDKQLSSSTGIVMYHEPMHLWDKTSGKLADFTTKFSFIINSQNRLRYADGMTFFLAPVGFRIPDVQDGSGLGLVSGSKELNSTLNPFVAVEFDTFRNSWDPPNDHVGININSMISVKTKRWWSLVPYGLMNAARISYNSSTKNLSVVFTGFFNNTVLLQHLSITVDLSKYLPEWVTLGFSAATGDLFEIHTLHSWNFSSNLQVGEGLTSQLGPTPVPEPPISEPITRSKRKTAVGLLVGASAFVALCGLGFIWFGYSRKPNKVEMKEEDILNVSCEFEGETGPKKFSYKELAIATKNFSEEEKVGEGGFGGVYKGFLRELNSSVAVKRVSRGSKQGVREYASEVKIISRLRHRNLVQLIGWCHEERELLLVYEFMPNGSLDTHLFKENSWLTWEMRYKIAQGLASALLYLHEGWEQCVLHRDIKSSNVMLDSSFNAKLGDFGLARLIDHAKESQTTLLAGTMGYMAPESIITGKAGKGSDVYSFGIAALEIASGRKPIDPMARGGQIRLVDRVWDLYGLGKLVEASDPKLNTDFDVKQMECLLTVGLWCAHPDPNLRPSMKQAIQMLNFEALLPSLPSRMPMLTYSSAPIDMSAFSLSSSCGLTSLERCQTQSSSSSYNTNSSKLTAASEASCSSSSSLLAHTC</sequence>
<feature type="transmembrane region" description="Helical" evidence="23">
    <location>
        <begin position="307"/>
        <end position="330"/>
    </location>
</feature>
<evidence type="ECO:0000256" key="23">
    <source>
        <dbReference type="SAM" id="Phobius"/>
    </source>
</evidence>
<evidence type="ECO:0000256" key="2">
    <source>
        <dbReference type="ARBA" id="ARBA00008536"/>
    </source>
</evidence>
<evidence type="ECO:0000256" key="21">
    <source>
        <dbReference type="ARBA" id="ARBA00063357"/>
    </source>
</evidence>
<dbReference type="InterPro" id="IPR050528">
    <property type="entry name" value="L-type_Lectin-RKs"/>
</dbReference>
<dbReference type="FunFam" id="1.10.510.10:FF:000240">
    <property type="entry name" value="Lectin-domain containing receptor kinase A4.3"/>
    <property type="match status" value="1"/>
</dbReference>